<sequence length="906" mass="101297">MPATPPHTIDISPEPDLHPLYPTIAQISQQISSDSGLNPAQKAVLVSHCLTRACTFGDISVVQYLLTDPQAQAHVDLGLRDEDGVNLISLAIYGFGGDSDRDVEREECVRLLVSQGADMSADKAGWSPLHYAALLSPPTLVSYLMTHGCSPFALTNRKLTPLDIVTAHSMVPGKEDVALLLGESMRGQGWTGGHMEERRRSFDQRLKKKGRQKELRDDVGKVLGVGPDCWKKSSEFSESDSDSDSDEAVDDGIFTPRLEFSSMLVFSPPMLPQMFESLIANYPPKFKDSTPANTLYMLARFAALTCDHTWLEDLIIGATDAIEETFFSRSEDLPCLVFWLYNTTLWLHLLESDTSINEACDMLGSFDLIEEVINSVFVFIIRFAERRIDQLLDTAILSHTPVPSELDAVQFESEWSFLRPFSSKKKGPPPSPGRPAVPPSPKSPRRPLSPSESQAAIPSSTSRGFSSLRKTINRARSQSSAPPLSSIFQDQPPQPTPADLISFLASLHTLLILSDINPAIITQLWSQVMYWTSCEIFNRVITRKKYICRSRAAQISMNLTAIEEWIEEMGLPSGIQIHFAPLRDLLNWLQVWRPIFVSSNLLTSSNDETHEPAAGKCIVCVFVDDTSNGLWQMRRAVRDYKYEVNEGRMTEECIQYLTQLQKDWERHRVKLGVEAIRKEIVERDRDREGSISSLTNDAASVNERTPSITSSSEAVSPQHSIDVLFHKSFDKSSWEPVRPPQALGELLDSRYMLPLLFPSDPRLLAALPGKPDFLEDTKRTSIQNSSSNSDNGSSRGSTTGKPMSWRSRNRKVREVGIATLQWLDGVRSASRWGRPVAHEYDPDEDEDRRTSVSEGRGEEEESTMRINTHVTPLTRKPSGRTKGRQSMGETTPIDGSFDSRISGFRH</sequence>
<dbReference type="Pfam" id="PF12796">
    <property type="entry name" value="Ank_2"/>
    <property type="match status" value="1"/>
</dbReference>
<feature type="region of interest" description="Disordered" evidence="1">
    <location>
        <begin position="775"/>
        <end position="810"/>
    </location>
</feature>
<dbReference type="InterPro" id="IPR002710">
    <property type="entry name" value="Dilute_dom"/>
</dbReference>
<keyword evidence="4" id="KW-1185">Reference proteome</keyword>
<organism evidence="3 4">
    <name type="scientific">Agrocybe chaxingu</name>
    <dbReference type="NCBI Taxonomy" id="84603"/>
    <lineage>
        <taxon>Eukaryota</taxon>
        <taxon>Fungi</taxon>
        <taxon>Dikarya</taxon>
        <taxon>Basidiomycota</taxon>
        <taxon>Agaricomycotina</taxon>
        <taxon>Agaricomycetes</taxon>
        <taxon>Agaricomycetidae</taxon>
        <taxon>Agaricales</taxon>
        <taxon>Agaricineae</taxon>
        <taxon>Strophariaceae</taxon>
        <taxon>Agrocybe</taxon>
    </lineage>
</organism>
<dbReference type="SMART" id="SM01132">
    <property type="entry name" value="DIL"/>
    <property type="match status" value="1"/>
</dbReference>
<dbReference type="Pfam" id="PF01843">
    <property type="entry name" value="DIL"/>
    <property type="match status" value="1"/>
</dbReference>
<dbReference type="Gene3D" id="1.25.40.20">
    <property type="entry name" value="Ankyrin repeat-containing domain"/>
    <property type="match status" value="1"/>
</dbReference>
<accession>A0A9W8MYP6</accession>
<evidence type="ECO:0000313" key="4">
    <source>
        <dbReference type="Proteomes" id="UP001148786"/>
    </source>
</evidence>
<dbReference type="EMBL" id="JANKHO010000155">
    <property type="protein sequence ID" value="KAJ3514225.1"/>
    <property type="molecule type" value="Genomic_DNA"/>
</dbReference>
<feature type="compositionally biased region" description="Basic and acidic residues" evidence="1">
    <location>
        <begin position="194"/>
        <end position="205"/>
    </location>
</feature>
<evidence type="ECO:0000259" key="2">
    <source>
        <dbReference type="PROSITE" id="PS51126"/>
    </source>
</evidence>
<proteinExistence type="predicted"/>
<dbReference type="OrthoDB" id="426293at2759"/>
<feature type="compositionally biased region" description="Polar residues" evidence="1">
    <location>
        <begin position="690"/>
        <end position="713"/>
    </location>
</feature>
<feature type="region of interest" description="Disordered" evidence="1">
    <location>
        <begin position="687"/>
        <end position="713"/>
    </location>
</feature>
<feature type="domain" description="Dilute" evidence="2">
    <location>
        <begin position="316"/>
        <end position="663"/>
    </location>
</feature>
<dbReference type="CDD" id="cd15473">
    <property type="entry name" value="Myo5p-like_CBD_DIL_ANK"/>
    <property type="match status" value="1"/>
</dbReference>
<feature type="region of interest" description="Disordered" evidence="1">
    <location>
        <begin position="421"/>
        <end position="467"/>
    </location>
</feature>
<dbReference type="InterPro" id="IPR002110">
    <property type="entry name" value="Ankyrin_rpt"/>
</dbReference>
<reference evidence="3" key="1">
    <citation type="submission" date="2022-07" db="EMBL/GenBank/DDBJ databases">
        <title>Genome Sequence of Agrocybe chaxingu.</title>
        <authorList>
            <person name="Buettner E."/>
        </authorList>
    </citation>
    <scope>NUCLEOTIDE SEQUENCE</scope>
    <source>
        <strain evidence="3">MP-N11</strain>
    </source>
</reference>
<protein>
    <recommendedName>
        <fullName evidence="2">Dilute domain-containing protein</fullName>
    </recommendedName>
</protein>
<dbReference type="InterPro" id="IPR036770">
    <property type="entry name" value="Ankyrin_rpt-contain_sf"/>
</dbReference>
<dbReference type="PANTHER" id="PTHR16027:SF6">
    <property type="entry name" value="DILUTE DOMAIN-CONTAINING PROTEIN"/>
    <property type="match status" value="1"/>
</dbReference>
<feature type="compositionally biased region" description="Low complexity" evidence="1">
    <location>
        <begin position="780"/>
        <end position="800"/>
    </location>
</feature>
<feature type="region of interest" description="Disordered" evidence="1">
    <location>
        <begin position="835"/>
        <end position="906"/>
    </location>
</feature>
<dbReference type="InterPro" id="IPR037986">
    <property type="entry name" value="Myo5p-like_CBD_DIL"/>
</dbReference>
<dbReference type="SUPFAM" id="SSF48403">
    <property type="entry name" value="Ankyrin repeat"/>
    <property type="match status" value="1"/>
</dbReference>
<feature type="region of interest" description="Disordered" evidence="1">
    <location>
        <begin position="190"/>
        <end position="214"/>
    </location>
</feature>
<dbReference type="GO" id="GO:0051020">
    <property type="term" value="F:GTPase binding"/>
    <property type="evidence" value="ECO:0007669"/>
    <property type="project" value="TreeGrafter"/>
</dbReference>
<comment type="caution">
    <text evidence="3">The sequence shown here is derived from an EMBL/GenBank/DDBJ whole genome shotgun (WGS) entry which is preliminary data.</text>
</comment>
<dbReference type="PROSITE" id="PS51126">
    <property type="entry name" value="DILUTE"/>
    <property type="match status" value="1"/>
</dbReference>
<dbReference type="SMART" id="SM00248">
    <property type="entry name" value="ANK"/>
    <property type="match status" value="3"/>
</dbReference>
<feature type="compositionally biased region" description="Pro residues" evidence="1">
    <location>
        <begin position="428"/>
        <end position="442"/>
    </location>
</feature>
<gene>
    <name evidence="3" type="ORF">NLJ89_g2490</name>
</gene>
<name>A0A9W8MYP6_9AGAR</name>
<dbReference type="Proteomes" id="UP001148786">
    <property type="component" value="Unassembled WGS sequence"/>
</dbReference>
<feature type="compositionally biased region" description="Polar residues" evidence="1">
    <location>
        <begin position="454"/>
        <end position="467"/>
    </location>
</feature>
<evidence type="ECO:0000256" key="1">
    <source>
        <dbReference type="SAM" id="MobiDB-lite"/>
    </source>
</evidence>
<dbReference type="AlphaFoldDB" id="A0A9W8MYP6"/>
<dbReference type="InterPro" id="IPR052072">
    <property type="entry name" value="Vascular_dev_regulator"/>
</dbReference>
<dbReference type="PANTHER" id="PTHR16027">
    <property type="entry name" value="DILUTE DOMAIN-CONTAINING PROTEIN YPR089W"/>
    <property type="match status" value="1"/>
</dbReference>
<evidence type="ECO:0000313" key="3">
    <source>
        <dbReference type="EMBL" id="KAJ3514225.1"/>
    </source>
</evidence>